<evidence type="ECO:0000313" key="1">
    <source>
        <dbReference type="EMBL" id="RAH66332.1"/>
    </source>
</evidence>
<keyword evidence="2" id="KW-1185">Reference proteome</keyword>
<name>A0ACD1GXX5_9EURO</name>
<gene>
    <name evidence="1" type="ORF">BO66DRAFT_183814</name>
</gene>
<protein>
    <submittedName>
        <fullName evidence="1">Uncharacterized protein</fullName>
    </submittedName>
</protein>
<proteinExistence type="predicted"/>
<dbReference type="EMBL" id="KZ824983">
    <property type="protein sequence ID" value="RAH66332.1"/>
    <property type="molecule type" value="Genomic_DNA"/>
</dbReference>
<evidence type="ECO:0000313" key="2">
    <source>
        <dbReference type="Proteomes" id="UP000249661"/>
    </source>
</evidence>
<organism evidence="1 2">
    <name type="scientific">Aspergillus aculeatinus CBS 121060</name>
    <dbReference type="NCBI Taxonomy" id="1448322"/>
    <lineage>
        <taxon>Eukaryota</taxon>
        <taxon>Fungi</taxon>
        <taxon>Dikarya</taxon>
        <taxon>Ascomycota</taxon>
        <taxon>Pezizomycotina</taxon>
        <taxon>Eurotiomycetes</taxon>
        <taxon>Eurotiomycetidae</taxon>
        <taxon>Eurotiales</taxon>
        <taxon>Aspergillaceae</taxon>
        <taxon>Aspergillus</taxon>
        <taxon>Aspergillus subgen. Circumdati</taxon>
    </lineage>
</organism>
<dbReference type="Proteomes" id="UP000249661">
    <property type="component" value="Unassembled WGS sequence"/>
</dbReference>
<reference evidence="1" key="1">
    <citation type="submission" date="2018-02" db="EMBL/GenBank/DDBJ databases">
        <title>The genomes of Aspergillus section Nigri reveals drivers in fungal speciation.</title>
        <authorList>
            <consortium name="DOE Joint Genome Institute"/>
            <person name="Vesth T.C."/>
            <person name="Nybo J."/>
            <person name="Theobald S."/>
            <person name="Brandl J."/>
            <person name="Frisvad J.C."/>
            <person name="Nielsen K.F."/>
            <person name="Lyhne E.K."/>
            <person name="Kogle M.E."/>
            <person name="Kuo A."/>
            <person name="Riley R."/>
            <person name="Clum A."/>
            <person name="Nolan M."/>
            <person name="Lipzen A."/>
            <person name="Salamov A."/>
            <person name="Henrissat B."/>
            <person name="Wiebenga A."/>
            <person name="De vries R.P."/>
            <person name="Grigoriev I.V."/>
            <person name="Mortensen U.H."/>
            <person name="Andersen M.R."/>
            <person name="Baker S.E."/>
        </authorList>
    </citation>
    <scope>NUCLEOTIDE SEQUENCE</scope>
    <source>
        <strain evidence="1">CBS 121060</strain>
    </source>
</reference>
<sequence length="151" mass="15739">MHSNLGILHAACSSGEYSQTASFRHGVSGCLIPMLGYLPSSWTLASFHLRIESSNGDRSANKPADRQGSRVQSAISSGLRKRASKGKGGPCGAQGVFWGIFPTCEGGYDVMKGAGVLQDGCRVDIGRVTGSMSKGVVPFRSGISGAGNEMR</sequence>
<accession>A0ACD1GXX5</accession>